<evidence type="ECO:0000256" key="1">
    <source>
        <dbReference type="ARBA" id="ARBA00007073"/>
    </source>
</evidence>
<dbReference type="InterPro" id="IPR015419">
    <property type="entry name" value="CTAG/Pcc1"/>
</dbReference>
<evidence type="ECO:0008006" key="3">
    <source>
        <dbReference type="Google" id="ProtNLM"/>
    </source>
</evidence>
<reference evidence="2" key="1">
    <citation type="journal article" date="2015" name="Nature">
        <title>Complex archaea that bridge the gap between prokaryotes and eukaryotes.</title>
        <authorList>
            <person name="Spang A."/>
            <person name="Saw J.H."/>
            <person name="Jorgensen S.L."/>
            <person name="Zaremba-Niedzwiedzka K."/>
            <person name="Martijn J."/>
            <person name="Lind A.E."/>
            <person name="van Eijk R."/>
            <person name="Schleper C."/>
            <person name="Guy L."/>
            <person name="Ettema T.J."/>
        </authorList>
    </citation>
    <scope>NUCLEOTIDE SEQUENCE</scope>
</reference>
<feature type="non-terminal residue" evidence="2">
    <location>
        <position position="1"/>
    </location>
</feature>
<protein>
    <recommendedName>
        <fullName evidence="3">Transcription factor Pcc1</fullName>
    </recommendedName>
</protein>
<comment type="caution">
    <text evidence="2">The sequence shown here is derived from an EMBL/GenBank/DDBJ whole genome shotgun (WGS) entry which is preliminary data.</text>
</comment>
<dbReference type="AlphaFoldDB" id="A0A0F9H249"/>
<comment type="similarity">
    <text evidence="1">Belongs to the CTAG/PCC1 family.</text>
</comment>
<dbReference type="NCBIfam" id="NF011470">
    <property type="entry name" value="PRK14887.1"/>
    <property type="match status" value="1"/>
</dbReference>
<name>A0A0F9H249_9ZZZZ</name>
<sequence length="71" mass="8094">TLNNLPKNKAESVRKALEPDNVNFPENLTLELENFDNKLVFNFQSQGDMKKLIATVDEVLEHVQVALKVIE</sequence>
<gene>
    <name evidence="2" type="ORF">LCGC14_2052150</name>
</gene>
<dbReference type="Gene3D" id="3.30.310.50">
    <property type="entry name" value="Alpha-D-phosphohexomutase, C-terminal domain"/>
    <property type="match status" value="1"/>
</dbReference>
<organism evidence="2">
    <name type="scientific">marine sediment metagenome</name>
    <dbReference type="NCBI Taxonomy" id="412755"/>
    <lineage>
        <taxon>unclassified sequences</taxon>
        <taxon>metagenomes</taxon>
        <taxon>ecological metagenomes</taxon>
    </lineage>
</organism>
<proteinExistence type="inferred from homology"/>
<evidence type="ECO:0000313" key="2">
    <source>
        <dbReference type="EMBL" id="KKL75710.1"/>
    </source>
</evidence>
<accession>A0A0F9H249</accession>
<dbReference type="EMBL" id="LAZR01024271">
    <property type="protein sequence ID" value="KKL75710.1"/>
    <property type="molecule type" value="Genomic_DNA"/>
</dbReference>
<dbReference type="Pfam" id="PF09341">
    <property type="entry name" value="Pcc1"/>
    <property type="match status" value="1"/>
</dbReference>